<name>A0A0K1QC94_9BACT</name>
<gene>
    <name evidence="3" type="ORF">AKJ09_09718</name>
</gene>
<sequence length="374" mass="41935">MKRASALLLAALVGGACAPNRGEAYEKSLAEARRAIHAGHFDQAATHFDEASKSARIPRDAVYTRYEAALAWARSGNVGRARSELHAIAQARPASEYSAQAAYKAAELTLGVDEEAGYRELEQVIIDYPQSGVARVALGRILRHDEETGGEAAALARLERLAPRIVEPDKDPKNVGITEAIVYERAKRLADQGKTVEARDAMLDVANRWPYPFGAYFDDALFRASELESKLGHPQKAIEHLERLLSHRESSSMLGTYERPRYSPAMFRIADIYENDLHDRGKTRETLHRFYKEFTTSPRRAEALWREADLWRKDGNTEVACDRLATLTKEFPDSRYVPCAPLDCPNLKRPEKSKAPKECHAYITREPGSERSDP</sequence>
<dbReference type="AlphaFoldDB" id="A0A0K1QC94"/>
<keyword evidence="2" id="KW-0732">Signal</keyword>
<dbReference type="Pfam" id="PF13174">
    <property type="entry name" value="TPR_6"/>
    <property type="match status" value="2"/>
</dbReference>
<evidence type="ECO:0000256" key="1">
    <source>
        <dbReference type="SAM" id="MobiDB-lite"/>
    </source>
</evidence>
<dbReference type="PROSITE" id="PS51257">
    <property type="entry name" value="PROKAR_LIPOPROTEIN"/>
    <property type="match status" value="1"/>
</dbReference>
<proteinExistence type="predicted"/>
<evidence type="ECO:0000313" key="4">
    <source>
        <dbReference type="Proteomes" id="UP000064967"/>
    </source>
</evidence>
<dbReference type="SUPFAM" id="SSF48452">
    <property type="entry name" value="TPR-like"/>
    <property type="match status" value="2"/>
</dbReference>
<evidence type="ECO:0000313" key="3">
    <source>
        <dbReference type="EMBL" id="AKV03055.1"/>
    </source>
</evidence>
<dbReference type="KEGG" id="llu:AKJ09_09718"/>
<protein>
    <recommendedName>
        <fullName evidence="5">Tetratricopeptide repeat protein</fullName>
    </recommendedName>
</protein>
<dbReference type="Proteomes" id="UP000064967">
    <property type="component" value="Chromosome"/>
</dbReference>
<feature type="signal peptide" evidence="2">
    <location>
        <begin position="1"/>
        <end position="18"/>
    </location>
</feature>
<dbReference type="Gene3D" id="1.25.40.10">
    <property type="entry name" value="Tetratricopeptide repeat domain"/>
    <property type="match status" value="2"/>
</dbReference>
<evidence type="ECO:0000256" key="2">
    <source>
        <dbReference type="SAM" id="SignalP"/>
    </source>
</evidence>
<feature type="region of interest" description="Disordered" evidence="1">
    <location>
        <begin position="347"/>
        <end position="374"/>
    </location>
</feature>
<keyword evidence="4" id="KW-1185">Reference proteome</keyword>
<dbReference type="RefSeq" id="WP_146653882.1">
    <property type="nucleotide sequence ID" value="NZ_CP012333.1"/>
</dbReference>
<feature type="chain" id="PRO_5005467213" description="Tetratricopeptide repeat protein" evidence="2">
    <location>
        <begin position="19"/>
        <end position="374"/>
    </location>
</feature>
<dbReference type="EMBL" id="CP012333">
    <property type="protein sequence ID" value="AKV03055.1"/>
    <property type="molecule type" value="Genomic_DNA"/>
</dbReference>
<accession>A0A0K1QC94</accession>
<dbReference type="STRING" id="1391654.AKJ09_09718"/>
<feature type="compositionally biased region" description="Basic and acidic residues" evidence="1">
    <location>
        <begin position="347"/>
        <end position="360"/>
    </location>
</feature>
<dbReference type="OrthoDB" id="5501280at2"/>
<organism evidence="3 4">
    <name type="scientific">Labilithrix luteola</name>
    <dbReference type="NCBI Taxonomy" id="1391654"/>
    <lineage>
        <taxon>Bacteria</taxon>
        <taxon>Pseudomonadati</taxon>
        <taxon>Myxococcota</taxon>
        <taxon>Polyangia</taxon>
        <taxon>Polyangiales</taxon>
        <taxon>Labilitrichaceae</taxon>
        <taxon>Labilithrix</taxon>
    </lineage>
</organism>
<dbReference type="InterPro" id="IPR019734">
    <property type="entry name" value="TPR_rpt"/>
</dbReference>
<reference evidence="3 4" key="1">
    <citation type="submission" date="2015-08" db="EMBL/GenBank/DDBJ databases">
        <authorList>
            <person name="Babu N.S."/>
            <person name="Beckwith C.J."/>
            <person name="Beseler K.G."/>
            <person name="Brison A."/>
            <person name="Carone J.V."/>
            <person name="Caskin T.P."/>
            <person name="Diamond M."/>
            <person name="Durham M.E."/>
            <person name="Foxe J.M."/>
            <person name="Go M."/>
            <person name="Henderson B.A."/>
            <person name="Jones I.B."/>
            <person name="McGettigan J.A."/>
            <person name="Micheletti S.J."/>
            <person name="Nasrallah M.E."/>
            <person name="Ortiz D."/>
            <person name="Piller C.R."/>
            <person name="Privatt S.R."/>
            <person name="Schneider S.L."/>
            <person name="Sharp S."/>
            <person name="Smith T.C."/>
            <person name="Stanton J.D."/>
            <person name="Ullery H.E."/>
            <person name="Wilson R.J."/>
            <person name="Serrano M.G."/>
            <person name="Buck G."/>
            <person name="Lee V."/>
            <person name="Wang Y."/>
            <person name="Carvalho R."/>
            <person name="Voegtly L."/>
            <person name="Shi R."/>
            <person name="Duckworth R."/>
            <person name="Johnson A."/>
            <person name="Loviza R."/>
            <person name="Walstead R."/>
            <person name="Shah Z."/>
            <person name="Kiflezghi M."/>
            <person name="Wade K."/>
            <person name="Ball S.L."/>
            <person name="Bradley K.W."/>
            <person name="Asai D.J."/>
            <person name="Bowman C.A."/>
            <person name="Russell D.A."/>
            <person name="Pope W.H."/>
            <person name="Jacobs-Sera D."/>
            <person name="Hendrix R.W."/>
            <person name="Hatfull G.F."/>
        </authorList>
    </citation>
    <scope>NUCLEOTIDE SEQUENCE [LARGE SCALE GENOMIC DNA]</scope>
    <source>
        <strain evidence="3 4">DSM 27648</strain>
    </source>
</reference>
<evidence type="ECO:0008006" key="5">
    <source>
        <dbReference type="Google" id="ProtNLM"/>
    </source>
</evidence>
<dbReference type="InterPro" id="IPR011990">
    <property type="entry name" value="TPR-like_helical_dom_sf"/>
</dbReference>